<proteinExistence type="predicted"/>
<name>A0A6H2H973_9BURK</name>
<dbReference type="KEGG" id="pvac:HC248_01738"/>
<organism evidence="1 2">
    <name type="scientific">Polaromonas vacuolata</name>
    <dbReference type="NCBI Taxonomy" id="37448"/>
    <lineage>
        <taxon>Bacteria</taxon>
        <taxon>Pseudomonadati</taxon>
        <taxon>Pseudomonadota</taxon>
        <taxon>Betaproteobacteria</taxon>
        <taxon>Burkholderiales</taxon>
        <taxon>Comamonadaceae</taxon>
        <taxon>Polaromonas</taxon>
    </lineage>
</organism>
<reference evidence="1 2" key="1">
    <citation type="submission" date="2020-04" db="EMBL/GenBank/DDBJ databases">
        <title>Complete genome of a Psychrophilic, Marine, Gas Vacuolate Bacterium Polaromonas vacuolata KCTC 22033T.</title>
        <authorList>
            <person name="Hwang K."/>
            <person name="Kim K.M."/>
        </authorList>
    </citation>
    <scope>NUCLEOTIDE SEQUENCE [LARGE SCALE GENOMIC DNA]</scope>
    <source>
        <strain evidence="1 2">KCTC 22033</strain>
    </source>
</reference>
<keyword evidence="2" id="KW-1185">Reference proteome</keyword>
<dbReference type="RefSeq" id="WP_168922133.1">
    <property type="nucleotide sequence ID" value="NZ_CP051461.1"/>
</dbReference>
<accession>A0A6H2H973</accession>
<evidence type="ECO:0000313" key="1">
    <source>
        <dbReference type="EMBL" id="QJC56432.1"/>
    </source>
</evidence>
<protein>
    <submittedName>
        <fullName evidence="1">Uncharacterized protein</fullName>
    </submittedName>
</protein>
<dbReference type="EMBL" id="CP051461">
    <property type="protein sequence ID" value="QJC56432.1"/>
    <property type="molecule type" value="Genomic_DNA"/>
</dbReference>
<dbReference type="AlphaFoldDB" id="A0A6H2H973"/>
<dbReference type="Proteomes" id="UP000502041">
    <property type="component" value="Chromosome"/>
</dbReference>
<evidence type="ECO:0000313" key="2">
    <source>
        <dbReference type="Proteomes" id="UP000502041"/>
    </source>
</evidence>
<sequence length="136" mass="15143">MSDSPMPPRFVPTLTDVVQLGVAIPALTGLKQSAVLTAAQPIQPPIINSEQAQEQELPQMSQAMTFETQLKLENEILHRVMQRVDSALESRLQDAVSQIVLAHTQTLAPRLREEIESVVRETVMQAVSQELYPKVF</sequence>
<gene>
    <name evidence="1" type="ORF">HC248_01738</name>
</gene>